<dbReference type="Proteomes" id="UP000739180">
    <property type="component" value="Unassembled WGS sequence"/>
</dbReference>
<sequence length="110" mass="12156">MNRFAAWRRARARRHSQRAALAAEDAALARTGRVGAELFARFSEAHGYGTATPMSWLTNRLTVLHRRLREGGTLELHEPGAAPLMVPGAGDHGETVFLQWIGRHFPDSLA</sequence>
<reference evidence="1 2" key="1">
    <citation type="submission" date="2019-05" db="EMBL/GenBank/DDBJ databases">
        <title>Genome of Alcanivorax gelatiniphagus, an oil degrading marine bacteria.</title>
        <authorList>
            <person name="Kwon K.K."/>
        </authorList>
    </citation>
    <scope>NUCLEOTIDE SEQUENCE [LARGE SCALE GENOMIC DNA]</scope>
    <source>
        <strain evidence="1 2">MEBiC 08158</strain>
    </source>
</reference>
<proteinExistence type="predicted"/>
<gene>
    <name evidence="1" type="ORF">FGS76_02280</name>
</gene>
<dbReference type="RefSeq" id="WP_138771001.1">
    <property type="nucleotide sequence ID" value="NZ_VCQT01000012.1"/>
</dbReference>
<protein>
    <submittedName>
        <fullName evidence="1">Uncharacterized protein</fullName>
    </submittedName>
</protein>
<accession>A0ABY2XPS9</accession>
<evidence type="ECO:0000313" key="2">
    <source>
        <dbReference type="Proteomes" id="UP000739180"/>
    </source>
</evidence>
<keyword evidence="2" id="KW-1185">Reference proteome</keyword>
<name>A0ABY2XPS9_9GAMM</name>
<dbReference type="EMBL" id="VCQT01000012">
    <property type="protein sequence ID" value="TMW14634.1"/>
    <property type="molecule type" value="Genomic_DNA"/>
</dbReference>
<evidence type="ECO:0000313" key="1">
    <source>
        <dbReference type="EMBL" id="TMW14634.1"/>
    </source>
</evidence>
<organism evidence="1 2">
    <name type="scientific">Alloalcanivorax gelatiniphagus</name>
    <dbReference type="NCBI Taxonomy" id="1194167"/>
    <lineage>
        <taxon>Bacteria</taxon>
        <taxon>Pseudomonadati</taxon>
        <taxon>Pseudomonadota</taxon>
        <taxon>Gammaproteobacteria</taxon>
        <taxon>Oceanospirillales</taxon>
        <taxon>Alcanivoracaceae</taxon>
        <taxon>Alloalcanivorax</taxon>
    </lineage>
</organism>
<comment type="caution">
    <text evidence="1">The sequence shown here is derived from an EMBL/GenBank/DDBJ whole genome shotgun (WGS) entry which is preliminary data.</text>
</comment>